<sequence>MNFQRPQSPVYARRIMGIETEYGITAVSEPSQRRLTPDEVARELFRPVVDKHQATNIFTENASRLYLDVGSHPEVATGECDSLTQLLNYERAGDAIVNELAVGAEKTLQDMGLAKSLILFKNNVDSQGNSYGCHENYLISRHMVLRDISRKLMPFMITRQLICGAGMVAPQKANSPARFVLSQRADQVWEGVSSATTRSRPIINTRDEPHGDSSRFRRMHVIVGDSNMAEPTFALKVGSTQLMLEMIEAEFDLPNLEVEDPIAHIRDISTDLTGQTPIKLVSDADSGSTMTALEIQQVLCERAEKWLEHRPDEGTPTVELARVIDLWKRTLEAIRTQDFSSVSTEIDWVIKRDLLEKYRDRLDSDWAHPKLAQIDLTYHDIRPGRGLYNVLMRKGLISRWTTDESIADSIDVAPQTTRAKLRGEFLSQARKYGADFTVDWTRLKVNRPEPNMEEFSDPFISEDERLAGLIDYIMEHNRDK</sequence>
<dbReference type="HAMAP" id="MF_02111">
    <property type="entry name" value="Pup_ligase"/>
    <property type="match status" value="1"/>
</dbReference>
<evidence type="ECO:0000256" key="5">
    <source>
        <dbReference type="ARBA" id="ARBA00022840"/>
    </source>
</evidence>
<comment type="similarity">
    <text evidence="7">Belongs to the Pup ligase/Pup deamidase family. Pup-conjugating enzyme subfamily.</text>
</comment>
<organism evidence="9 10">
    <name type="scientific">Corynebacterium casei LMG S-19264</name>
    <dbReference type="NCBI Taxonomy" id="1285583"/>
    <lineage>
        <taxon>Bacteria</taxon>
        <taxon>Bacillati</taxon>
        <taxon>Actinomycetota</taxon>
        <taxon>Actinomycetes</taxon>
        <taxon>Mycobacteriales</taxon>
        <taxon>Corynebacteriaceae</taxon>
        <taxon>Corynebacterium</taxon>
    </lineage>
</organism>
<proteinExistence type="inferred from homology"/>
<feature type="binding site" evidence="7">
    <location>
        <position position="64"/>
    </location>
    <ligand>
        <name>ATP</name>
        <dbReference type="ChEBI" id="CHEBI:30616"/>
    </ligand>
</feature>
<dbReference type="PANTHER" id="PTHR42307">
    <property type="entry name" value="PUP DEAMIDASE/DEPUPYLASE"/>
    <property type="match status" value="1"/>
</dbReference>
<accession>A0ABM5PPW0</accession>
<feature type="binding site" evidence="7">
    <location>
        <position position="77"/>
    </location>
    <ligand>
        <name>ATP</name>
        <dbReference type="ChEBI" id="CHEBI:30616"/>
    </ligand>
</feature>
<feature type="active site" description="Proton acceptor" evidence="7">
    <location>
        <position position="68"/>
    </location>
</feature>
<evidence type="ECO:0000256" key="2">
    <source>
        <dbReference type="ARBA" id="ARBA00022723"/>
    </source>
</evidence>
<keyword evidence="5 7" id="KW-0067">ATP-binding</keyword>
<feature type="binding site" evidence="7">
    <location>
        <position position="19"/>
    </location>
    <ligand>
        <name>Mg(2+)</name>
        <dbReference type="ChEBI" id="CHEBI:18420"/>
    </ligand>
</feature>
<reference evidence="10" key="1">
    <citation type="submission" date="2013-02" db="EMBL/GenBank/DDBJ databases">
        <title>The complete genome sequence of Corynebacterium casei LMG S-19264 (=DSM 44701).</title>
        <authorList>
            <person name="Ruckert C."/>
            <person name="Albersmeier A."/>
            <person name="Kalinowski J."/>
        </authorList>
    </citation>
    <scope>NUCLEOTIDE SEQUENCE [LARGE SCALE GENOMIC DNA]</scope>
    <source>
        <strain evidence="10">LMG S-19264</strain>
    </source>
</reference>
<protein>
    <recommendedName>
        <fullName evidence="7 8">Pup--protein ligase</fullName>
        <ecNumber evidence="7 8">6.3.1.19</ecNumber>
    </recommendedName>
    <alternativeName>
        <fullName evidence="7">Proteasome accessory factor A</fullName>
    </alternativeName>
    <alternativeName>
        <fullName evidence="7">Pup-conjugating enzyme</fullName>
    </alternativeName>
</protein>
<keyword evidence="2 7" id="KW-0479">Metal-binding</keyword>
<dbReference type="PIRSF" id="PIRSF018077">
    <property type="entry name" value="UCP018077"/>
    <property type="match status" value="1"/>
</dbReference>
<comment type="miscellaneous">
    <text evidence="7">The reaction mechanism probably proceeds via the activation of Pup by phosphorylation of its C-terminal glutamate, which is then subject to nucleophilic attack by the substrate lysine, resulting in an isopeptide bond and the release of phosphate as a good leaving group.</text>
</comment>
<evidence type="ECO:0000256" key="6">
    <source>
        <dbReference type="ARBA" id="ARBA00022842"/>
    </source>
</evidence>
<feature type="binding site" evidence="7">
    <location>
        <position position="440"/>
    </location>
    <ligand>
        <name>ATP</name>
        <dbReference type="ChEBI" id="CHEBI:30616"/>
    </ligand>
</feature>
<evidence type="ECO:0000256" key="3">
    <source>
        <dbReference type="ARBA" id="ARBA00022741"/>
    </source>
</evidence>
<name>A0ABM5PPW0_9CORY</name>
<dbReference type="EMBL" id="CP004350">
    <property type="protein sequence ID" value="AHI20013.1"/>
    <property type="molecule type" value="Genomic_DNA"/>
</dbReference>
<evidence type="ECO:0000256" key="7">
    <source>
        <dbReference type="HAMAP-Rule" id="MF_02111"/>
    </source>
</evidence>
<evidence type="ECO:0000256" key="1">
    <source>
        <dbReference type="ARBA" id="ARBA00022598"/>
    </source>
</evidence>
<keyword evidence="3 7" id="KW-0547">Nucleotide-binding</keyword>
<dbReference type="EC" id="6.3.1.19" evidence="7 8"/>
<dbReference type="InterPro" id="IPR004347">
    <property type="entry name" value="Pup_ligase/deamidase"/>
</dbReference>
<evidence type="ECO:0000256" key="8">
    <source>
        <dbReference type="NCBIfam" id="TIGR03686"/>
    </source>
</evidence>
<feature type="binding site" evidence="7">
    <location>
        <position position="74"/>
    </location>
    <ligand>
        <name>Mg(2+)</name>
        <dbReference type="ChEBI" id="CHEBI:18420"/>
    </ligand>
</feature>
<gene>
    <name evidence="7" type="primary">pafA</name>
    <name evidence="9" type="ORF">CCASEI_07210</name>
</gene>
<keyword evidence="1 7" id="KW-0436">Ligase</keyword>
<comment type="function">
    <text evidence="7">Catalyzes the covalent attachment of the prokaryotic ubiquitin-like protein modifier Pup to the proteasomal substrate proteins, thereby targeting them for proteasomal degradation. This tagging system is termed pupylation. The ligation reaction involves the side-chain carboxylate of the C-terminal glutamate of Pup and the side-chain amino group of a substrate lysine.</text>
</comment>
<evidence type="ECO:0000256" key="4">
    <source>
        <dbReference type="ARBA" id="ARBA00022786"/>
    </source>
</evidence>
<keyword evidence="10" id="KW-1185">Reference proteome</keyword>
<dbReference type="RefSeq" id="WP_006823687.1">
    <property type="nucleotide sequence ID" value="NZ_CP004350.1"/>
</dbReference>
<dbReference type="PANTHER" id="PTHR42307:SF3">
    <property type="entry name" value="PUP--PROTEIN LIGASE"/>
    <property type="match status" value="1"/>
</dbReference>
<feature type="binding site" evidence="7">
    <location>
        <position position="66"/>
    </location>
    <ligand>
        <name>Mg(2+)</name>
        <dbReference type="ChEBI" id="CHEBI:18420"/>
    </ligand>
</feature>
<comment type="catalytic activity">
    <reaction evidence="7">
        <text>ATP + [prokaryotic ubiquitin-like protein]-L-glutamate + [protein]-L-lysine = ADP + phosphate + N(6)-([prokaryotic ubiquitin-like protein]-gamma-L-glutamyl)-[protein]-L-lysine.</text>
        <dbReference type="EC" id="6.3.1.19"/>
    </reaction>
</comment>
<comment type="pathway">
    <text evidence="7">Protein degradation; proteasomal Pup-dependent pathway.</text>
</comment>
<evidence type="ECO:0000313" key="10">
    <source>
        <dbReference type="Proteomes" id="UP000019226"/>
    </source>
</evidence>
<comment type="pathway">
    <text evidence="7">Protein modification; protein pupylation.</text>
</comment>
<evidence type="ECO:0000313" key="9">
    <source>
        <dbReference type="EMBL" id="AHI20013.1"/>
    </source>
</evidence>
<dbReference type="NCBIfam" id="TIGR03686">
    <property type="entry name" value="pupylate_PafA"/>
    <property type="match status" value="1"/>
</dbReference>
<dbReference type="GeneID" id="82877590"/>
<keyword evidence="6 7" id="KW-0460">Magnesium</keyword>
<keyword evidence="4 7" id="KW-0833">Ubl conjugation pathway</keyword>
<dbReference type="Pfam" id="PF03136">
    <property type="entry name" value="Pup_ligase"/>
    <property type="match status" value="1"/>
</dbReference>
<dbReference type="InterPro" id="IPR022279">
    <property type="entry name" value="Pup_ligase"/>
</dbReference>
<dbReference type="Proteomes" id="UP000019226">
    <property type="component" value="Chromosome"/>
</dbReference>